<proteinExistence type="predicted"/>
<dbReference type="AlphaFoldDB" id="A0A484ML47"/>
<organism evidence="2 3">
    <name type="scientific">Cuscuta campestris</name>
    <dbReference type="NCBI Taxonomy" id="132261"/>
    <lineage>
        <taxon>Eukaryota</taxon>
        <taxon>Viridiplantae</taxon>
        <taxon>Streptophyta</taxon>
        <taxon>Embryophyta</taxon>
        <taxon>Tracheophyta</taxon>
        <taxon>Spermatophyta</taxon>
        <taxon>Magnoliopsida</taxon>
        <taxon>eudicotyledons</taxon>
        <taxon>Gunneridae</taxon>
        <taxon>Pentapetalae</taxon>
        <taxon>asterids</taxon>
        <taxon>lamiids</taxon>
        <taxon>Solanales</taxon>
        <taxon>Convolvulaceae</taxon>
        <taxon>Cuscuteae</taxon>
        <taxon>Cuscuta</taxon>
        <taxon>Cuscuta subgen. Grammica</taxon>
        <taxon>Cuscuta sect. Cleistogrammica</taxon>
    </lineage>
</organism>
<evidence type="ECO:0000313" key="3">
    <source>
        <dbReference type="Proteomes" id="UP000595140"/>
    </source>
</evidence>
<feature type="region of interest" description="Disordered" evidence="1">
    <location>
        <begin position="27"/>
        <end position="46"/>
    </location>
</feature>
<dbReference type="Proteomes" id="UP000595140">
    <property type="component" value="Unassembled WGS sequence"/>
</dbReference>
<name>A0A484ML47_9ASTE</name>
<gene>
    <name evidence="2" type="ORF">CCAM_LOCUS30564</name>
</gene>
<accession>A0A484ML47</accession>
<evidence type="ECO:0000313" key="2">
    <source>
        <dbReference type="EMBL" id="VFQ88788.1"/>
    </source>
</evidence>
<sequence length="78" mass="8973">MISTITGLVLVIMDRQPQKIIKRKFFPRQNSKGEAPSEGFMKHQDTKPKGSFASLLPLQRQVLNTCRINKFTLKKEMP</sequence>
<reference evidence="2 3" key="1">
    <citation type="submission" date="2018-04" db="EMBL/GenBank/DDBJ databases">
        <authorList>
            <person name="Vogel A."/>
        </authorList>
    </citation>
    <scope>NUCLEOTIDE SEQUENCE [LARGE SCALE GENOMIC DNA]</scope>
</reference>
<protein>
    <submittedName>
        <fullName evidence="2">Uncharacterized protein</fullName>
    </submittedName>
</protein>
<evidence type="ECO:0000256" key="1">
    <source>
        <dbReference type="SAM" id="MobiDB-lite"/>
    </source>
</evidence>
<keyword evidence="3" id="KW-1185">Reference proteome</keyword>
<dbReference type="EMBL" id="OOIL02003680">
    <property type="protein sequence ID" value="VFQ88788.1"/>
    <property type="molecule type" value="Genomic_DNA"/>
</dbReference>